<sequence>MHMPIALYTSFIAEEIREEGREQGRAEGRARDILLVLETRGIAVSDDVRERIGSCRDSVLMKSWFDRAVTADSAEKIFETT</sequence>
<reference evidence="1 2" key="1">
    <citation type="submission" date="2016-11" db="EMBL/GenBank/DDBJ databases">
        <title>Complete genome sequence of Streptomyces niveus SCSIO 3406.</title>
        <authorList>
            <person name="Zhu Q."/>
            <person name="Cheng W."/>
            <person name="Song Y."/>
            <person name="Li Q."/>
            <person name="Ju J."/>
        </authorList>
    </citation>
    <scope>NUCLEOTIDE SEQUENCE [LARGE SCALE GENOMIC DNA]</scope>
    <source>
        <strain evidence="1 2">SCSIO 3406</strain>
    </source>
</reference>
<evidence type="ECO:0000313" key="1">
    <source>
        <dbReference type="EMBL" id="AQU70880.1"/>
    </source>
</evidence>
<gene>
    <name evidence="1" type="ORF">BBN63_13000</name>
</gene>
<accession>A0A1U9R390</accession>
<dbReference type="OrthoDB" id="3539696at2"/>
<dbReference type="AlphaFoldDB" id="A0A1U9R390"/>
<keyword evidence="2" id="KW-1185">Reference proteome</keyword>
<dbReference type="PANTHER" id="PTHR34613:SF1">
    <property type="entry name" value="SLL6017 PROTEIN"/>
    <property type="match status" value="1"/>
</dbReference>
<dbReference type="PANTHER" id="PTHR34613">
    <property type="entry name" value="SLL0800 PROTEIN"/>
    <property type="match status" value="1"/>
</dbReference>
<name>A0A1U9R390_STRNV</name>
<dbReference type="KEGG" id="snw:BBN63_13000"/>
<evidence type="ECO:0000313" key="2">
    <source>
        <dbReference type="Proteomes" id="UP000189677"/>
    </source>
</evidence>
<organism evidence="1 2">
    <name type="scientific">Streptomyces niveus</name>
    <name type="common">Streptomyces spheroides</name>
    <dbReference type="NCBI Taxonomy" id="193462"/>
    <lineage>
        <taxon>Bacteria</taxon>
        <taxon>Bacillati</taxon>
        <taxon>Actinomycetota</taxon>
        <taxon>Actinomycetes</taxon>
        <taxon>Kitasatosporales</taxon>
        <taxon>Streptomycetaceae</taxon>
        <taxon>Streptomyces</taxon>
    </lineage>
</organism>
<proteinExistence type="predicted"/>
<dbReference type="Proteomes" id="UP000189677">
    <property type="component" value="Chromosome"/>
</dbReference>
<protein>
    <submittedName>
        <fullName evidence="1">Uncharacterized protein</fullName>
    </submittedName>
</protein>
<dbReference type="EMBL" id="CP018047">
    <property type="protein sequence ID" value="AQU70880.1"/>
    <property type="molecule type" value="Genomic_DNA"/>
</dbReference>